<keyword evidence="3" id="KW-0963">Cytoplasm</keyword>
<dbReference type="PANTHER" id="PTHR36203:SF1">
    <property type="entry name" value="ASCORBATE-SPECIFIC PTS SYSTEM EIIA COMPONENT"/>
    <property type="match status" value="1"/>
</dbReference>
<dbReference type="PROSITE" id="PS51094">
    <property type="entry name" value="PTS_EIIA_TYPE_2"/>
    <property type="match status" value="1"/>
</dbReference>
<keyword evidence="6" id="KW-0598">Phosphotransferase system</keyword>
<evidence type="ECO:0000256" key="6">
    <source>
        <dbReference type="ARBA" id="ARBA00022683"/>
    </source>
</evidence>
<comment type="function">
    <text evidence="8">The phosphoenolpyruvate-dependent sugar phosphotransferase system (sugar PTS), a major carbohydrate active transport system, catalyzes the phosphorylation of incoming sugar substrates concomitantly with their translocation across the cell membrane. The enzyme II UlaABC PTS system is involved in ascorbate transport.</text>
</comment>
<evidence type="ECO:0000256" key="2">
    <source>
        <dbReference type="ARBA" id="ARBA00022448"/>
    </source>
</evidence>
<evidence type="ECO:0000256" key="10">
    <source>
        <dbReference type="ARBA" id="ARBA00042072"/>
    </source>
</evidence>
<dbReference type="SUPFAM" id="SSF55804">
    <property type="entry name" value="Phoshotransferase/anion transport protein"/>
    <property type="match status" value="1"/>
</dbReference>
<sequence>MLTEHLTAGRVQFAENLPGWRDAIELVSAPLVDDGSITRDYVDAMLESIAAGGTYIDLGYGIALAHARPERGVVKTALSALWVRPAVLLNDDEAHPISLFVCLAAADDSSHLATMAQLAELLSDDTARSSFLAATTSAEVAAILQKGALK</sequence>
<evidence type="ECO:0000256" key="9">
    <source>
        <dbReference type="ARBA" id="ARBA00041175"/>
    </source>
</evidence>
<keyword evidence="2" id="KW-0813">Transport</keyword>
<accession>A0ABU0P970</accession>
<evidence type="ECO:0000256" key="7">
    <source>
        <dbReference type="ARBA" id="ARBA00022777"/>
    </source>
</evidence>
<evidence type="ECO:0000256" key="1">
    <source>
        <dbReference type="ARBA" id="ARBA00004496"/>
    </source>
</evidence>
<evidence type="ECO:0000256" key="3">
    <source>
        <dbReference type="ARBA" id="ARBA00022490"/>
    </source>
</evidence>
<keyword evidence="7" id="KW-0418">Kinase</keyword>
<dbReference type="Gene3D" id="3.40.930.10">
    <property type="entry name" value="Mannitol-specific EII, Chain A"/>
    <property type="match status" value="1"/>
</dbReference>
<comment type="caution">
    <text evidence="12">The sequence shown here is derived from an EMBL/GenBank/DDBJ whole genome shotgun (WGS) entry which is preliminary data.</text>
</comment>
<dbReference type="InterPro" id="IPR016152">
    <property type="entry name" value="PTrfase/Anion_transptr"/>
</dbReference>
<gene>
    <name evidence="12" type="ORF">QFZ46_002034</name>
</gene>
<name>A0ABU0P970_9MICO</name>
<protein>
    <recommendedName>
        <fullName evidence="9">Ascorbate-specific PTS system EIIA component</fullName>
    </recommendedName>
    <alternativeName>
        <fullName evidence="10">Ascorbate-specific phosphotransferase enzyme IIA component</fullName>
    </alternativeName>
</protein>
<dbReference type="Pfam" id="PF00359">
    <property type="entry name" value="PTS_EIIA_2"/>
    <property type="match status" value="1"/>
</dbReference>
<proteinExistence type="predicted"/>
<comment type="subcellular location">
    <subcellularLocation>
        <location evidence="1">Cytoplasm</location>
    </subcellularLocation>
</comment>
<evidence type="ECO:0000256" key="4">
    <source>
        <dbReference type="ARBA" id="ARBA00022553"/>
    </source>
</evidence>
<organism evidence="12 13">
    <name type="scientific">Microbacterium murale</name>
    <dbReference type="NCBI Taxonomy" id="1081040"/>
    <lineage>
        <taxon>Bacteria</taxon>
        <taxon>Bacillati</taxon>
        <taxon>Actinomycetota</taxon>
        <taxon>Actinomycetes</taxon>
        <taxon>Micrococcales</taxon>
        <taxon>Microbacteriaceae</taxon>
        <taxon>Microbacterium</taxon>
    </lineage>
</organism>
<dbReference type="RefSeq" id="WP_307361030.1">
    <property type="nucleotide sequence ID" value="NZ_JAUSXK010000001.1"/>
</dbReference>
<dbReference type="InterPro" id="IPR051351">
    <property type="entry name" value="Ascorbate-PTS_EIIA_comp"/>
</dbReference>
<reference evidence="12 13" key="1">
    <citation type="submission" date="2023-07" db="EMBL/GenBank/DDBJ databases">
        <title>Comparative genomics of wheat-associated soil bacteria to identify genetic determinants of phenazine resistance.</title>
        <authorList>
            <person name="Mouncey N."/>
        </authorList>
    </citation>
    <scope>NUCLEOTIDE SEQUENCE [LARGE SCALE GENOMIC DNA]</scope>
    <source>
        <strain evidence="12 13">W2I7</strain>
    </source>
</reference>
<evidence type="ECO:0000259" key="11">
    <source>
        <dbReference type="PROSITE" id="PS51094"/>
    </source>
</evidence>
<dbReference type="CDD" id="cd00211">
    <property type="entry name" value="PTS_IIA_fru"/>
    <property type="match status" value="1"/>
</dbReference>
<evidence type="ECO:0000256" key="8">
    <source>
        <dbReference type="ARBA" id="ARBA00037387"/>
    </source>
</evidence>
<evidence type="ECO:0000256" key="5">
    <source>
        <dbReference type="ARBA" id="ARBA00022679"/>
    </source>
</evidence>
<dbReference type="InterPro" id="IPR002178">
    <property type="entry name" value="PTS_EIIA_type-2_dom"/>
</dbReference>
<dbReference type="EMBL" id="JAUSXK010000001">
    <property type="protein sequence ID" value="MDQ0643874.1"/>
    <property type="molecule type" value="Genomic_DNA"/>
</dbReference>
<evidence type="ECO:0000313" key="12">
    <source>
        <dbReference type="EMBL" id="MDQ0643874.1"/>
    </source>
</evidence>
<feature type="domain" description="PTS EIIA type-2" evidence="11">
    <location>
        <begin position="4"/>
        <end position="147"/>
    </location>
</feature>
<dbReference type="Proteomes" id="UP001239085">
    <property type="component" value="Unassembled WGS sequence"/>
</dbReference>
<evidence type="ECO:0000313" key="13">
    <source>
        <dbReference type="Proteomes" id="UP001239085"/>
    </source>
</evidence>
<keyword evidence="5" id="KW-0808">Transferase</keyword>
<keyword evidence="13" id="KW-1185">Reference proteome</keyword>
<keyword evidence="4" id="KW-0597">Phosphoprotein</keyword>
<dbReference type="PANTHER" id="PTHR36203">
    <property type="entry name" value="ASCORBATE-SPECIFIC PTS SYSTEM EIIA COMPONENT"/>
    <property type="match status" value="1"/>
</dbReference>